<dbReference type="PROSITE" id="PS50011">
    <property type="entry name" value="PROTEIN_KINASE_DOM"/>
    <property type="match status" value="1"/>
</dbReference>
<comment type="caution">
    <text evidence="3">The sequence shown here is derived from an EMBL/GenBank/DDBJ whole genome shotgun (WGS) entry which is preliminary data.</text>
</comment>
<dbReference type="InterPro" id="IPR000719">
    <property type="entry name" value="Prot_kinase_dom"/>
</dbReference>
<dbReference type="GO" id="GO:0005737">
    <property type="term" value="C:cytoplasm"/>
    <property type="evidence" value="ECO:0007669"/>
    <property type="project" value="TreeGrafter"/>
</dbReference>
<dbReference type="Pfam" id="PF00069">
    <property type="entry name" value="Pkinase"/>
    <property type="match status" value="1"/>
</dbReference>
<organism evidence="3 4">
    <name type="scientific">Monilinia fructicola</name>
    <name type="common">Brown rot fungus</name>
    <name type="synonym">Ciboria fructicola</name>
    <dbReference type="NCBI Taxonomy" id="38448"/>
    <lineage>
        <taxon>Eukaryota</taxon>
        <taxon>Fungi</taxon>
        <taxon>Dikarya</taxon>
        <taxon>Ascomycota</taxon>
        <taxon>Pezizomycotina</taxon>
        <taxon>Leotiomycetes</taxon>
        <taxon>Helotiales</taxon>
        <taxon>Sclerotiniaceae</taxon>
        <taxon>Monilinia</taxon>
    </lineage>
</organism>
<keyword evidence="1" id="KW-0547">Nucleotide-binding</keyword>
<sequence>MPELQCDLSDNGQAESTYHYLNGSLFPIKGLPYDINEKYRIIEKLGFGGFSTVWLAIGIHKENLGRWFAIKILKSNKSNQDDENKLKNDLRKLEEKSHSIVPCLDTFRIKSCYDTDNQHFCLVMKVSGPSLRAYVVTEKPPIDKRRLLAINSTKLLMEMHQNGIVLDDLSSSNFLLRICSLRGFSETQLREKIGEFDDKLQLDLIDIVGHTTFKAFTTAYAAPEVLEGASSTIESNVWGLGCLICEIMTLGWVPFEEQHYVARNQDAYFGMDDEGKLKHLLQIYGDGGDYLDAEQASSLAKFLQKIFVMDPPLRPTTKMILECLKDPKFLASES</sequence>
<dbReference type="Proteomes" id="UP000322873">
    <property type="component" value="Unassembled WGS sequence"/>
</dbReference>
<dbReference type="EMBL" id="VICG01000008">
    <property type="protein sequence ID" value="KAA8569425.1"/>
    <property type="molecule type" value="Genomic_DNA"/>
</dbReference>
<dbReference type="GO" id="GO:0004674">
    <property type="term" value="F:protein serine/threonine kinase activity"/>
    <property type="evidence" value="ECO:0007669"/>
    <property type="project" value="TreeGrafter"/>
</dbReference>
<evidence type="ECO:0000313" key="4">
    <source>
        <dbReference type="Proteomes" id="UP000322873"/>
    </source>
</evidence>
<dbReference type="InterPro" id="IPR017441">
    <property type="entry name" value="Protein_kinase_ATP_BS"/>
</dbReference>
<evidence type="ECO:0000259" key="2">
    <source>
        <dbReference type="PROSITE" id="PS50011"/>
    </source>
</evidence>
<accession>A0A5M9JR70</accession>
<dbReference type="GO" id="GO:0005524">
    <property type="term" value="F:ATP binding"/>
    <property type="evidence" value="ECO:0007669"/>
    <property type="project" value="UniProtKB-UniRule"/>
</dbReference>
<feature type="domain" description="Protein kinase" evidence="2">
    <location>
        <begin position="39"/>
        <end position="329"/>
    </location>
</feature>
<dbReference type="VEuPathDB" id="FungiDB:MFRU_004g02110"/>
<gene>
    <name evidence="3" type="ORF">EYC84_001062</name>
</gene>
<keyword evidence="4" id="KW-1185">Reference proteome</keyword>
<evidence type="ECO:0000313" key="3">
    <source>
        <dbReference type="EMBL" id="KAA8569425.1"/>
    </source>
</evidence>
<dbReference type="InterPro" id="IPR011009">
    <property type="entry name" value="Kinase-like_dom_sf"/>
</dbReference>
<dbReference type="GO" id="GO:0005634">
    <property type="term" value="C:nucleus"/>
    <property type="evidence" value="ECO:0007669"/>
    <property type="project" value="TreeGrafter"/>
</dbReference>
<proteinExistence type="predicted"/>
<feature type="binding site" evidence="1">
    <location>
        <position position="71"/>
    </location>
    <ligand>
        <name>ATP</name>
        <dbReference type="ChEBI" id="CHEBI:30616"/>
    </ligand>
</feature>
<dbReference type="AlphaFoldDB" id="A0A5M9JR70"/>
<protein>
    <recommendedName>
        <fullName evidence="2">Protein kinase domain-containing protein</fullName>
    </recommendedName>
</protein>
<dbReference type="Gene3D" id="1.10.510.10">
    <property type="entry name" value="Transferase(Phosphotransferase) domain 1"/>
    <property type="match status" value="1"/>
</dbReference>
<dbReference type="PANTHER" id="PTHR44167:SF24">
    <property type="entry name" value="SERINE_THREONINE-PROTEIN KINASE CHK2"/>
    <property type="match status" value="1"/>
</dbReference>
<evidence type="ECO:0000256" key="1">
    <source>
        <dbReference type="PROSITE-ProRule" id="PRU10141"/>
    </source>
</evidence>
<dbReference type="Gene3D" id="3.30.200.20">
    <property type="entry name" value="Phosphorylase Kinase, domain 1"/>
    <property type="match status" value="1"/>
</dbReference>
<dbReference type="PROSITE" id="PS00107">
    <property type="entry name" value="PROTEIN_KINASE_ATP"/>
    <property type="match status" value="1"/>
</dbReference>
<name>A0A5M9JR70_MONFR</name>
<dbReference type="GO" id="GO:0044773">
    <property type="term" value="P:mitotic DNA damage checkpoint signaling"/>
    <property type="evidence" value="ECO:0007669"/>
    <property type="project" value="TreeGrafter"/>
</dbReference>
<reference evidence="3 4" key="1">
    <citation type="submission" date="2019-06" db="EMBL/GenBank/DDBJ databases">
        <title>Genome Sequence of the Brown Rot Fungal Pathogen Monilinia fructicola.</title>
        <authorList>
            <person name="De Miccolis Angelini R.M."/>
            <person name="Landi L."/>
            <person name="Abate D."/>
            <person name="Pollastro S."/>
            <person name="Romanazzi G."/>
            <person name="Faretra F."/>
        </authorList>
    </citation>
    <scope>NUCLEOTIDE SEQUENCE [LARGE SCALE GENOMIC DNA]</scope>
    <source>
        <strain evidence="3 4">Mfrc123</strain>
    </source>
</reference>
<keyword evidence="1" id="KW-0067">ATP-binding</keyword>
<dbReference type="SUPFAM" id="SSF56112">
    <property type="entry name" value="Protein kinase-like (PK-like)"/>
    <property type="match status" value="1"/>
</dbReference>
<dbReference type="PANTHER" id="PTHR44167">
    <property type="entry name" value="OVARIAN-SPECIFIC SERINE/THREONINE-PROTEIN KINASE LOK-RELATED"/>
    <property type="match status" value="1"/>
</dbReference>